<dbReference type="InterPro" id="IPR036055">
    <property type="entry name" value="LDL_receptor-like_sf"/>
</dbReference>
<keyword evidence="4" id="KW-0325">Glycoprotein</keyword>
<dbReference type="InterPro" id="IPR051221">
    <property type="entry name" value="LDLR-related"/>
</dbReference>
<name>H3C333_TETNG</name>
<reference evidence="6" key="3">
    <citation type="submission" date="2025-09" db="UniProtKB">
        <authorList>
            <consortium name="Ensembl"/>
        </authorList>
    </citation>
    <scope>IDENTIFICATION</scope>
</reference>
<dbReference type="GO" id="GO:0016324">
    <property type="term" value="C:apical plasma membrane"/>
    <property type="evidence" value="ECO:0007669"/>
    <property type="project" value="TreeGrafter"/>
</dbReference>
<keyword evidence="7" id="KW-1185">Reference proteome</keyword>
<keyword evidence="2" id="KW-0677">Repeat</keyword>
<dbReference type="GeneTree" id="ENSGT00940000164512"/>
<feature type="disulfide bond" evidence="5">
    <location>
        <begin position="62"/>
        <end position="77"/>
    </location>
</feature>
<feature type="disulfide bond" evidence="5">
    <location>
        <begin position="169"/>
        <end position="187"/>
    </location>
</feature>
<evidence type="ECO:0000256" key="5">
    <source>
        <dbReference type="PROSITE-ProRule" id="PRU00124"/>
    </source>
</evidence>
<protein>
    <submittedName>
        <fullName evidence="6">Uncharacterized protein</fullName>
    </submittedName>
</protein>
<proteinExistence type="predicted"/>
<feature type="disulfide bond" evidence="5">
    <location>
        <begin position="11"/>
        <end position="29"/>
    </location>
</feature>
<dbReference type="GO" id="GO:0043235">
    <property type="term" value="C:receptor complex"/>
    <property type="evidence" value="ECO:0007669"/>
    <property type="project" value="TreeGrafter"/>
</dbReference>
<evidence type="ECO:0000256" key="3">
    <source>
        <dbReference type="ARBA" id="ARBA00023157"/>
    </source>
</evidence>
<evidence type="ECO:0000313" key="7">
    <source>
        <dbReference type="Proteomes" id="UP000007303"/>
    </source>
</evidence>
<reference evidence="7" key="1">
    <citation type="journal article" date="2004" name="Nature">
        <title>Genome duplication in the teleost fish Tetraodon nigroviridis reveals the early vertebrate proto-karyotype.</title>
        <authorList>
            <person name="Jaillon O."/>
            <person name="Aury J.-M."/>
            <person name="Brunet F."/>
            <person name="Petit J.-L."/>
            <person name="Stange-Thomann N."/>
            <person name="Mauceli E."/>
            <person name="Bouneau L."/>
            <person name="Fischer C."/>
            <person name="Ozouf-Costaz C."/>
            <person name="Bernot A."/>
            <person name="Nicaud S."/>
            <person name="Jaffe D."/>
            <person name="Fisher S."/>
            <person name="Lutfalla G."/>
            <person name="Dossat C."/>
            <person name="Segurens B."/>
            <person name="Dasilva C."/>
            <person name="Salanoubat M."/>
            <person name="Levy M."/>
            <person name="Boudet N."/>
            <person name="Castellano S."/>
            <person name="Anthouard V."/>
            <person name="Jubin C."/>
            <person name="Castelli V."/>
            <person name="Katinka M."/>
            <person name="Vacherie B."/>
            <person name="Biemont C."/>
            <person name="Skalli Z."/>
            <person name="Cattolico L."/>
            <person name="Poulain J."/>
            <person name="De Berardinis V."/>
            <person name="Cruaud C."/>
            <person name="Duprat S."/>
            <person name="Brottier P."/>
            <person name="Coutanceau J.-P."/>
            <person name="Gouzy J."/>
            <person name="Parra G."/>
            <person name="Lardier G."/>
            <person name="Chapple C."/>
            <person name="McKernan K.J."/>
            <person name="McEwan P."/>
            <person name="Bosak S."/>
            <person name="Kellis M."/>
            <person name="Volff J.-N."/>
            <person name="Guigo R."/>
            <person name="Zody M.C."/>
            <person name="Mesirov J."/>
            <person name="Lindblad-Toh K."/>
            <person name="Birren B."/>
            <person name="Nusbaum C."/>
            <person name="Kahn D."/>
            <person name="Robinson-Rechavi M."/>
            <person name="Laudet V."/>
            <person name="Schachter V."/>
            <person name="Quetier F."/>
            <person name="Saurin W."/>
            <person name="Scarpelli C."/>
            <person name="Wincker P."/>
            <person name="Lander E.S."/>
            <person name="Weissenbach J."/>
            <person name="Roest Crollius H."/>
        </authorList>
    </citation>
    <scope>NUCLEOTIDE SEQUENCE [LARGE SCALE GENOMIC DNA]</scope>
</reference>
<dbReference type="Pfam" id="PF00057">
    <property type="entry name" value="Ldl_recept_a"/>
    <property type="match status" value="6"/>
</dbReference>
<dbReference type="GO" id="GO:0042562">
    <property type="term" value="F:hormone binding"/>
    <property type="evidence" value="ECO:0007669"/>
    <property type="project" value="TreeGrafter"/>
</dbReference>
<feature type="disulfide bond" evidence="5">
    <location>
        <begin position="181"/>
        <end position="196"/>
    </location>
</feature>
<dbReference type="Gene3D" id="4.10.400.10">
    <property type="entry name" value="Low-density Lipoprotein Receptor"/>
    <property type="match status" value="6"/>
</dbReference>
<feature type="disulfide bond" evidence="5">
    <location>
        <begin position="162"/>
        <end position="174"/>
    </location>
</feature>
<sequence>MPACQNDEFQCKRGGCIPVMWRCDGDNDCADNSDEEGCGRTCWGRKKKTPNTRNCIRAMWRCDGENDCGDNSDEEGCGKMCPAPQFQCNDSVCIPAGWRCDGSKDCPDNSDEHNCPCEWATGLGSWRAAILPVCLMGRKAGDPGDSHRCPARVRSACCNHVCETEEFRCSGGDCIPALWRCDGDSDCPDGGDEANCPRRECAPKTFQCENGDCVLAGWRCDGDSDCSDRSDEDNCTRTWPRATCPPGHFRCKNGECIPARWRCDDDFDCSDGSDEENCCK</sequence>
<dbReference type="GO" id="GO:0006898">
    <property type="term" value="P:receptor-mediated endocytosis"/>
    <property type="evidence" value="ECO:0007669"/>
    <property type="project" value="TreeGrafter"/>
</dbReference>
<reference evidence="6" key="2">
    <citation type="submission" date="2025-08" db="UniProtKB">
        <authorList>
            <consortium name="Ensembl"/>
        </authorList>
    </citation>
    <scope>IDENTIFICATION</scope>
</reference>
<dbReference type="FunFam" id="4.10.400.10:FF:000011">
    <property type="entry name" value="Low-density lipoprotein receptor-related protein 1"/>
    <property type="match status" value="1"/>
</dbReference>
<evidence type="ECO:0000256" key="2">
    <source>
        <dbReference type="ARBA" id="ARBA00022737"/>
    </source>
</evidence>
<dbReference type="PANTHER" id="PTHR22722">
    <property type="entry name" value="LOW-DENSITY LIPOPROTEIN RECEPTOR-RELATED PROTEIN 2-RELATED"/>
    <property type="match status" value="1"/>
</dbReference>
<feature type="disulfide bond" evidence="5">
    <location>
        <begin position="4"/>
        <end position="16"/>
    </location>
</feature>
<dbReference type="SUPFAM" id="SSF57424">
    <property type="entry name" value="LDL receptor-like module"/>
    <property type="match status" value="6"/>
</dbReference>
<dbReference type="PRINTS" id="PR00261">
    <property type="entry name" value="LDLRECEPTOR"/>
</dbReference>
<dbReference type="PROSITE" id="PS50068">
    <property type="entry name" value="LDLRA_2"/>
    <property type="match status" value="6"/>
</dbReference>
<keyword evidence="3 5" id="KW-1015">Disulfide bond</keyword>
<feature type="disulfide bond" evidence="5">
    <location>
        <begin position="263"/>
        <end position="278"/>
    </location>
</feature>
<feature type="disulfide bond" evidence="5">
    <location>
        <begin position="201"/>
        <end position="213"/>
    </location>
</feature>
<comment type="caution">
    <text evidence="5">Lacks conserved residue(s) required for the propagation of feature annotation.</text>
</comment>
<accession>H3C333</accession>
<feature type="disulfide bond" evidence="5">
    <location>
        <begin position="88"/>
        <end position="106"/>
    </location>
</feature>
<evidence type="ECO:0000313" key="6">
    <source>
        <dbReference type="Ensembl" id="ENSTNIP00000002651.1"/>
    </source>
</evidence>
<feature type="disulfide bond" evidence="5">
    <location>
        <begin position="220"/>
        <end position="235"/>
    </location>
</feature>
<feature type="disulfide bond" evidence="5">
    <location>
        <begin position="244"/>
        <end position="256"/>
    </location>
</feature>
<dbReference type="SMART" id="SM00192">
    <property type="entry name" value="LDLa"/>
    <property type="match status" value="6"/>
</dbReference>
<dbReference type="AlphaFoldDB" id="H3C333"/>
<dbReference type="HOGENOM" id="CLU_085098_0_1_1"/>
<feature type="disulfide bond" evidence="5">
    <location>
        <begin position="251"/>
        <end position="269"/>
    </location>
</feature>
<dbReference type="Ensembl" id="ENSTNIT00000003640.1">
    <property type="protein sequence ID" value="ENSTNIP00000002651.1"/>
    <property type="gene ID" value="ENSTNIG00000001606.1"/>
</dbReference>
<dbReference type="InParanoid" id="H3C333"/>
<organism evidence="6 7">
    <name type="scientific">Tetraodon nigroviridis</name>
    <name type="common">Spotted green pufferfish</name>
    <name type="synonym">Chelonodon nigroviridis</name>
    <dbReference type="NCBI Taxonomy" id="99883"/>
    <lineage>
        <taxon>Eukaryota</taxon>
        <taxon>Metazoa</taxon>
        <taxon>Chordata</taxon>
        <taxon>Craniata</taxon>
        <taxon>Vertebrata</taxon>
        <taxon>Euteleostomi</taxon>
        <taxon>Actinopterygii</taxon>
        <taxon>Neopterygii</taxon>
        <taxon>Teleostei</taxon>
        <taxon>Neoteleostei</taxon>
        <taxon>Acanthomorphata</taxon>
        <taxon>Eupercaria</taxon>
        <taxon>Tetraodontiformes</taxon>
        <taxon>Tetradontoidea</taxon>
        <taxon>Tetraodontidae</taxon>
        <taxon>Tetraodon</taxon>
    </lineage>
</organism>
<evidence type="ECO:0000256" key="1">
    <source>
        <dbReference type="ARBA" id="ARBA00022729"/>
    </source>
</evidence>
<dbReference type="PANTHER" id="PTHR22722:SF15">
    <property type="entry name" value="LOW-DENSITY LIPOPROTEIN RECEPTOR-RELATED"/>
    <property type="match status" value="1"/>
</dbReference>
<feature type="disulfide bond" evidence="5">
    <location>
        <begin position="23"/>
        <end position="38"/>
    </location>
</feature>
<dbReference type="Proteomes" id="UP000007303">
    <property type="component" value="Unassembled WGS sequence"/>
</dbReference>
<feature type="disulfide bond" evidence="5">
    <location>
        <begin position="100"/>
        <end position="115"/>
    </location>
</feature>
<dbReference type="STRING" id="99883.ENSTNIP00000002651"/>
<dbReference type="InterPro" id="IPR002172">
    <property type="entry name" value="LDrepeatLR_classA_rpt"/>
</dbReference>
<dbReference type="FunFam" id="4.10.400.10:FF:000034">
    <property type="entry name" value="Low-density lipoprotein receptor-related protein 2"/>
    <property type="match status" value="4"/>
</dbReference>
<keyword evidence="1" id="KW-0732">Signal</keyword>
<evidence type="ECO:0000256" key="4">
    <source>
        <dbReference type="ARBA" id="ARBA00023180"/>
    </source>
</evidence>
<feature type="disulfide bond" evidence="5">
    <location>
        <begin position="208"/>
        <end position="226"/>
    </location>
</feature>
<feature type="disulfide bond" evidence="5">
    <location>
        <begin position="81"/>
        <end position="93"/>
    </location>
</feature>
<dbReference type="CDD" id="cd00112">
    <property type="entry name" value="LDLa"/>
    <property type="match status" value="6"/>
</dbReference>
<dbReference type="OMA" id="CNSTQFQ"/>